<dbReference type="AlphaFoldDB" id="A0A392VMK9"/>
<evidence type="ECO:0000256" key="1">
    <source>
        <dbReference type="SAM" id="MobiDB-lite"/>
    </source>
</evidence>
<evidence type="ECO:0000313" key="2">
    <source>
        <dbReference type="EMBL" id="MCI89638.1"/>
    </source>
</evidence>
<sequence>PYHQPKQAHPHDAQTQGEKARPHDARAQDEQSQVWRYPCVPAY</sequence>
<feature type="compositionally biased region" description="Basic and acidic residues" evidence="1">
    <location>
        <begin position="18"/>
        <end position="29"/>
    </location>
</feature>
<keyword evidence="3" id="KW-1185">Reference proteome</keyword>
<accession>A0A392VMK9</accession>
<protein>
    <submittedName>
        <fullName evidence="2">Uncharacterized protein</fullName>
    </submittedName>
</protein>
<dbReference type="EMBL" id="LXQA011224449">
    <property type="protein sequence ID" value="MCI89638.1"/>
    <property type="molecule type" value="Genomic_DNA"/>
</dbReference>
<name>A0A392VMK9_9FABA</name>
<organism evidence="2 3">
    <name type="scientific">Trifolium medium</name>
    <dbReference type="NCBI Taxonomy" id="97028"/>
    <lineage>
        <taxon>Eukaryota</taxon>
        <taxon>Viridiplantae</taxon>
        <taxon>Streptophyta</taxon>
        <taxon>Embryophyta</taxon>
        <taxon>Tracheophyta</taxon>
        <taxon>Spermatophyta</taxon>
        <taxon>Magnoliopsida</taxon>
        <taxon>eudicotyledons</taxon>
        <taxon>Gunneridae</taxon>
        <taxon>Pentapetalae</taxon>
        <taxon>rosids</taxon>
        <taxon>fabids</taxon>
        <taxon>Fabales</taxon>
        <taxon>Fabaceae</taxon>
        <taxon>Papilionoideae</taxon>
        <taxon>50 kb inversion clade</taxon>
        <taxon>NPAAA clade</taxon>
        <taxon>Hologalegina</taxon>
        <taxon>IRL clade</taxon>
        <taxon>Trifolieae</taxon>
        <taxon>Trifolium</taxon>
    </lineage>
</organism>
<proteinExistence type="predicted"/>
<comment type="caution">
    <text evidence="2">The sequence shown here is derived from an EMBL/GenBank/DDBJ whole genome shotgun (WGS) entry which is preliminary data.</text>
</comment>
<dbReference type="Proteomes" id="UP000265520">
    <property type="component" value="Unassembled WGS sequence"/>
</dbReference>
<evidence type="ECO:0000313" key="3">
    <source>
        <dbReference type="Proteomes" id="UP000265520"/>
    </source>
</evidence>
<feature type="non-terminal residue" evidence="2">
    <location>
        <position position="1"/>
    </location>
</feature>
<feature type="region of interest" description="Disordered" evidence="1">
    <location>
        <begin position="1"/>
        <end position="35"/>
    </location>
</feature>
<reference evidence="2 3" key="1">
    <citation type="journal article" date="2018" name="Front. Plant Sci.">
        <title>Red Clover (Trifolium pratense) and Zigzag Clover (T. medium) - A Picture of Genomic Similarities and Differences.</title>
        <authorList>
            <person name="Dluhosova J."/>
            <person name="Istvanek J."/>
            <person name="Nedelnik J."/>
            <person name="Repkova J."/>
        </authorList>
    </citation>
    <scope>NUCLEOTIDE SEQUENCE [LARGE SCALE GENOMIC DNA]</scope>
    <source>
        <strain evidence="3">cv. 10/8</strain>
        <tissue evidence="2">Leaf</tissue>
    </source>
</reference>